<name>A0A4P9Y916_ROZAC</name>
<dbReference type="Gene3D" id="1.25.40.20">
    <property type="entry name" value="Ankyrin repeat-containing domain"/>
    <property type="match status" value="1"/>
</dbReference>
<feature type="non-terminal residue" evidence="1">
    <location>
        <position position="147"/>
    </location>
</feature>
<accession>A0A4P9Y916</accession>
<evidence type="ECO:0008006" key="3">
    <source>
        <dbReference type="Google" id="ProtNLM"/>
    </source>
</evidence>
<sequence length="147" mass="16414">YNFAIRCASEFGLADVVKRLLEDPRVDPSADGNDAIRKASVYGHAEVVKILIHDSRVESNIIHLGIYSIIDDISITDLSKLWKNDATDRNIAVLNSQFVKGSGDWLNVVPVSGLGLTMDSRSYRVLLWRRLGLKFFNHHGSCLECAK</sequence>
<feature type="non-terminal residue" evidence="1">
    <location>
        <position position="1"/>
    </location>
</feature>
<evidence type="ECO:0000313" key="1">
    <source>
        <dbReference type="EMBL" id="RKP15643.1"/>
    </source>
</evidence>
<organism evidence="1 2">
    <name type="scientific">Rozella allomycis (strain CSF55)</name>
    <dbReference type="NCBI Taxonomy" id="988480"/>
    <lineage>
        <taxon>Eukaryota</taxon>
        <taxon>Fungi</taxon>
        <taxon>Fungi incertae sedis</taxon>
        <taxon>Cryptomycota</taxon>
        <taxon>Cryptomycota incertae sedis</taxon>
        <taxon>Rozella</taxon>
    </lineage>
</organism>
<reference evidence="2" key="1">
    <citation type="journal article" date="2018" name="Nat. Microbiol.">
        <title>Leveraging single-cell genomics to expand the fungal tree of life.</title>
        <authorList>
            <person name="Ahrendt S.R."/>
            <person name="Quandt C.A."/>
            <person name="Ciobanu D."/>
            <person name="Clum A."/>
            <person name="Salamov A."/>
            <person name="Andreopoulos B."/>
            <person name="Cheng J.F."/>
            <person name="Woyke T."/>
            <person name="Pelin A."/>
            <person name="Henrissat B."/>
            <person name="Reynolds N.K."/>
            <person name="Benny G.L."/>
            <person name="Smith M.E."/>
            <person name="James T.Y."/>
            <person name="Grigoriev I.V."/>
        </authorList>
    </citation>
    <scope>NUCLEOTIDE SEQUENCE [LARGE SCALE GENOMIC DNA]</scope>
    <source>
        <strain evidence="2">CSF55</strain>
    </source>
</reference>
<dbReference type="Proteomes" id="UP000281549">
    <property type="component" value="Unassembled WGS sequence"/>
</dbReference>
<dbReference type="EMBL" id="ML008318">
    <property type="protein sequence ID" value="RKP15643.1"/>
    <property type="molecule type" value="Genomic_DNA"/>
</dbReference>
<proteinExistence type="predicted"/>
<dbReference type="InterPro" id="IPR036770">
    <property type="entry name" value="Ankyrin_rpt-contain_sf"/>
</dbReference>
<protein>
    <recommendedName>
        <fullName evidence="3">Ankyrin</fullName>
    </recommendedName>
</protein>
<dbReference type="AlphaFoldDB" id="A0A4P9Y916"/>
<evidence type="ECO:0000313" key="2">
    <source>
        <dbReference type="Proteomes" id="UP000281549"/>
    </source>
</evidence>
<gene>
    <name evidence="1" type="ORF">ROZALSC1DRAFT_26229</name>
</gene>